<sequence>MPKVKANNIEIEYETFGNASDKPLLLVMGLGGQMIAWDEDLIQLLVDRGFYVIRFDNRDVGLSTKFEDAGELNMMQAFMAAQAGEPVESPYSLEDMADDAVGVLDALNIEKAHICGASMGGMIVQIIAFRHHTRVLSLTSIMSTTGNPDLPSPSPEITQIFAAPAPPGREGYIENSIKVGKLLYGKGFPYDEAKRREFAGKAYDRCFYPIGFGRQLLAIMSNGNRKPKLASIKVPTLVVHGGDDPLIPVEGGRDTHDAIPGSELIIIDGMGHSMPPETWIQITDAIKTNAAKA</sequence>
<dbReference type="InterPro" id="IPR029058">
    <property type="entry name" value="AB_hydrolase_fold"/>
</dbReference>
<evidence type="ECO:0000313" key="2">
    <source>
        <dbReference type="EMBL" id="KKL80548.1"/>
    </source>
</evidence>
<accession>A0A0F9F2I0</accession>
<evidence type="ECO:0000259" key="1">
    <source>
        <dbReference type="Pfam" id="PF00561"/>
    </source>
</evidence>
<dbReference type="EMBL" id="LAZR01022817">
    <property type="protein sequence ID" value="KKL80548.1"/>
    <property type="molecule type" value="Genomic_DNA"/>
</dbReference>
<comment type="caution">
    <text evidence="2">The sequence shown here is derived from an EMBL/GenBank/DDBJ whole genome shotgun (WGS) entry which is preliminary data.</text>
</comment>
<gene>
    <name evidence="2" type="ORF">LCGC14_2003660</name>
</gene>
<dbReference type="PANTHER" id="PTHR43433:SF5">
    <property type="entry name" value="AB HYDROLASE-1 DOMAIN-CONTAINING PROTEIN"/>
    <property type="match status" value="1"/>
</dbReference>
<dbReference type="AlphaFoldDB" id="A0A0F9F2I0"/>
<reference evidence="2" key="1">
    <citation type="journal article" date="2015" name="Nature">
        <title>Complex archaea that bridge the gap between prokaryotes and eukaryotes.</title>
        <authorList>
            <person name="Spang A."/>
            <person name="Saw J.H."/>
            <person name="Jorgensen S.L."/>
            <person name="Zaremba-Niedzwiedzka K."/>
            <person name="Martijn J."/>
            <person name="Lind A.E."/>
            <person name="van Eijk R."/>
            <person name="Schleper C."/>
            <person name="Guy L."/>
            <person name="Ettema T.J."/>
        </authorList>
    </citation>
    <scope>NUCLEOTIDE SEQUENCE</scope>
</reference>
<dbReference type="Pfam" id="PF00561">
    <property type="entry name" value="Abhydrolase_1"/>
    <property type="match status" value="1"/>
</dbReference>
<name>A0A0F9F2I0_9ZZZZ</name>
<dbReference type="GO" id="GO:0004806">
    <property type="term" value="F:triacylglycerol lipase activity"/>
    <property type="evidence" value="ECO:0007669"/>
    <property type="project" value="TreeGrafter"/>
</dbReference>
<organism evidence="2">
    <name type="scientific">marine sediment metagenome</name>
    <dbReference type="NCBI Taxonomy" id="412755"/>
    <lineage>
        <taxon>unclassified sequences</taxon>
        <taxon>metagenomes</taxon>
        <taxon>ecological metagenomes</taxon>
    </lineage>
</organism>
<dbReference type="SUPFAM" id="SSF53474">
    <property type="entry name" value="alpha/beta-Hydrolases"/>
    <property type="match status" value="1"/>
</dbReference>
<protein>
    <recommendedName>
        <fullName evidence="1">AB hydrolase-1 domain-containing protein</fullName>
    </recommendedName>
</protein>
<dbReference type="Gene3D" id="3.40.50.1820">
    <property type="entry name" value="alpha/beta hydrolase"/>
    <property type="match status" value="1"/>
</dbReference>
<dbReference type="PANTHER" id="PTHR43433">
    <property type="entry name" value="HYDROLASE, ALPHA/BETA FOLD FAMILY PROTEIN"/>
    <property type="match status" value="1"/>
</dbReference>
<dbReference type="GO" id="GO:0046503">
    <property type="term" value="P:glycerolipid catabolic process"/>
    <property type="evidence" value="ECO:0007669"/>
    <property type="project" value="TreeGrafter"/>
</dbReference>
<proteinExistence type="predicted"/>
<dbReference type="InterPro" id="IPR000073">
    <property type="entry name" value="AB_hydrolase_1"/>
</dbReference>
<feature type="domain" description="AB hydrolase-1" evidence="1">
    <location>
        <begin position="22"/>
        <end position="274"/>
    </location>
</feature>
<dbReference type="InterPro" id="IPR050471">
    <property type="entry name" value="AB_hydrolase"/>
</dbReference>